<organism evidence="1 2">
    <name type="scientific">Rhizopus delemar</name>
    <dbReference type="NCBI Taxonomy" id="936053"/>
    <lineage>
        <taxon>Eukaryota</taxon>
        <taxon>Fungi</taxon>
        <taxon>Fungi incertae sedis</taxon>
        <taxon>Mucoromycota</taxon>
        <taxon>Mucoromycotina</taxon>
        <taxon>Mucoromycetes</taxon>
        <taxon>Mucorales</taxon>
        <taxon>Mucorineae</taxon>
        <taxon>Rhizopodaceae</taxon>
        <taxon>Rhizopus</taxon>
    </lineage>
</organism>
<proteinExistence type="predicted"/>
<dbReference type="EMBL" id="JAANIU010000249">
    <property type="protein sequence ID" value="KAG1573728.1"/>
    <property type="molecule type" value="Genomic_DNA"/>
</dbReference>
<dbReference type="Proteomes" id="UP000740926">
    <property type="component" value="Unassembled WGS sequence"/>
</dbReference>
<evidence type="ECO:0000313" key="1">
    <source>
        <dbReference type="EMBL" id="KAG1573728.1"/>
    </source>
</evidence>
<sequence length="322" mass="36986">MDYSYAVRELFFHYKAQHVMSVGAATLKSVKKSFLASKEKEETDTNTCFWGVLIAQPTGLITIATTAESSDAKIKADDRVESSNYSTWASIEKKTKYKYTKVYLTSIYRDTDFGFGAHEAKQNKQIKIAAGIVTAMLKQMTNKENKSETTLLIESLRPYLLNRITLQLKGIQGEYQELKQAMKPDLTHFINPLLSTNHELLFVEVKRKENYANRNLENDLIKLGKEMQIALDKLVMLKIKEPKVVGILVEDRTAVNYSISGAFLICQMRSPSFIKVHWKLVFGNYFFWPNKIAECATIMLRRIHNEHKLRQKRNRAQSLSPS</sequence>
<protein>
    <submittedName>
        <fullName evidence="1">Uncharacterized protein</fullName>
    </submittedName>
</protein>
<accession>A0A9P6Z9R9</accession>
<name>A0A9P6Z9R9_9FUNG</name>
<keyword evidence="2" id="KW-1185">Reference proteome</keyword>
<gene>
    <name evidence="1" type="ORF">G6F50_002588</name>
</gene>
<reference evidence="1 2" key="1">
    <citation type="journal article" date="2020" name="Microb. Genom.">
        <title>Genetic diversity of clinical and environmental Mucorales isolates obtained from an investigation of mucormycosis cases among solid organ transplant recipients.</title>
        <authorList>
            <person name="Nguyen M.H."/>
            <person name="Kaul D."/>
            <person name="Muto C."/>
            <person name="Cheng S.J."/>
            <person name="Richter R.A."/>
            <person name="Bruno V.M."/>
            <person name="Liu G."/>
            <person name="Beyhan S."/>
            <person name="Sundermann A.J."/>
            <person name="Mounaud S."/>
            <person name="Pasculle A.W."/>
            <person name="Nierman W.C."/>
            <person name="Driscoll E."/>
            <person name="Cumbie R."/>
            <person name="Clancy C.J."/>
            <person name="Dupont C.L."/>
        </authorList>
    </citation>
    <scope>NUCLEOTIDE SEQUENCE [LARGE SCALE GENOMIC DNA]</scope>
    <source>
        <strain evidence="1 2">GL24</strain>
    </source>
</reference>
<dbReference type="AlphaFoldDB" id="A0A9P6Z9R9"/>
<evidence type="ECO:0000313" key="2">
    <source>
        <dbReference type="Proteomes" id="UP000740926"/>
    </source>
</evidence>
<comment type="caution">
    <text evidence="1">The sequence shown here is derived from an EMBL/GenBank/DDBJ whole genome shotgun (WGS) entry which is preliminary data.</text>
</comment>